<comment type="catalytic activity">
    <reaction evidence="1">
        <text>a 4-O-methyl-thymidine in DNA + L-cysteinyl-[protein] = a thymidine in DNA + S-methyl-L-cysteinyl-[protein]</text>
        <dbReference type="Rhea" id="RHEA:53428"/>
        <dbReference type="Rhea" id="RHEA-COMP:10131"/>
        <dbReference type="Rhea" id="RHEA-COMP:10132"/>
        <dbReference type="Rhea" id="RHEA-COMP:13555"/>
        <dbReference type="Rhea" id="RHEA-COMP:13556"/>
        <dbReference type="ChEBI" id="CHEBI:29950"/>
        <dbReference type="ChEBI" id="CHEBI:82612"/>
        <dbReference type="ChEBI" id="CHEBI:137386"/>
        <dbReference type="ChEBI" id="CHEBI:137387"/>
        <dbReference type="EC" id="2.1.1.63"/>
    </reaction>
</comment>
<evidence type="ECO:0000256" key="8">
    <source>
        <dbReference type="ARBA" id="ARBA00049348"/>
    </source>
</evidence>
<comment type="catalytic activity">
    <reaction evidence="8">
        <text>a 6-O-methyl-2'-deoxyguanosine in DNA + L-cysteinyl-[protein] = S-methyl-L-cysteinyl-[protein] + a 2'-deoxyguanosine in DNA</text>
        <dbReference type="Rhea" id="RHEA:24000"/>
        <dbReference type="Rhea" id="RHEA-COMP:10131"/>
        <dbReference type="Rhea" id="RHEA-COMP:10132"/>
        <dbReference type="Rhea" id="RHEA-COMP:11367"/>
        <dbReference type="Rhea" id="RHEA-COMP:11368"/>
        <dbReference type="ChEBI" id="CHEBI:29950"/>
        <dbReference type="ChEBI" id="CHEBI:82612"/>
        <dbReference type="ChEBI" id="CHEBI:85445"/>
        <dbReference type="ChEBI" id="CHEBI:85448"/>
        <dbReference type="EC" id="2.1.1.63"/>
    </reaction>
</comment>
<proteinExistence type="inferred from homology"/>
<evidence type="ECO:0000256" key="6">
    <source>
        <dbReference type="ARBA" id="ARBA00022763"/>
    </source>
</evidence>
<keyword evidence="6" id="KW-0227">DNA damage</keyword>
<dbReference type="InterPro" id="IPR036217">
    <property type="entry name" value="MethylDNA_cys_MeTrfase_DNAb"/>
</dbReference>
<evidence type="ECO:0000256" key="1">
    <source>
        <dbReference type="ARBA" id="ARBA00001286"/>
    </source>
</evidence>
<dbReference type="PROSITE" id="PS00374">
    <property type="entry name" value="MGMT"/>
    <property type="match status" value="1"/>
</dbReference>
<evidence type="ECO:0000256" key="2">
    <source>
        <dbReference type="ARBA" id="ARBA00008711"/>
    </source>
</evidence>
<dbReference type="EMBL" id="BARV01039322">
    <property type="protein sequence ID" value="GAI56153.1"/>
    <property type="molecule type" value="Genomic_DNA"/>
</dbReference>
<keyword evidence="5" id="KW-0808">Transferase</keyword>
<evidence type="ECO:0000256" key="5">
    <source>
        <dbReference type="ARBA" id="ARBA00022679"/>
    </source>
</evidence>
<dbReference type="Gene3D" id="1.10.10.10">
    <property type="entry name" value="Winged helix-like DNA-binding domain superfamily/Winged helix DNA-binding domain"/>
    <property type="match status" value="1"/>
</dbReference>
<dbReference type="CDD" id="cd06445">
    <property type="entry name" value="ATase"/>
    <property type="match status" value="1"/>
</dbReference>
<evidence type="ECO:0000256" key="4">
    <source>
        <dbReference type="ARBA" id="ARBA00022603"/>
    </source>
</evidence>
<keyword evidence="7" id="KW-0234">DNA repair</keyword>
<feature type="non-terminal residue" evidence="10">
    <location>
        <position position="1"/>
    </location>
</feature>
<protein>
    <recommendedName>
        <fullName evidence="3">methylated-DNA--[protein]-cysteine S-methyltransferase</fullName>
        <ecNumber evidence="3">2.1.1.63</ecNumber>
    </recommendedName>
</protein>
<comment type="similarity">
    <text evidence="2">Belongs to the MGMT family.</text>
</comment>
<dbReference type="PANTHER" id="PTHR10815">
    <property type="entry name" value="METHYLATED-DNA--PROTEIN-CYSTEINE METHYLTRANSFERASE"/>
    <property type="match status" value="1"/>
</dbReference>
<dbReference type="GO" id="GO:0003908">
    <property type="term" value="F:methylated-DNA-[protein]-cysteine S-methyltransferase activity"/>
    <property type="evidence" value="ECO:0007669"/>
    <property type="project" value="UniProtKB-EC"/>
</dbReference>
<keyword evidence="4" id="KW-0489">Methyltransferase</keyword>
<comment type="caution">
    <text evidence="10">The sequence shown here is derived from an EMBL/GenBank/DDBJ whole genome shotgun (WGS) entry which is preliminary data.</text>
</comment>
<dbReference type="InterPro" id="IPR001497">
    <property type="entry name" value="MethylDNA_cys_MeTrfase_AS"/>
</dbReference>
<dbReference type="Pfam" id="PF01035">
    <property type="entry name" value="DNA_binding_1"/>
    <property type="match status" value="1"/>
</dbReference>
<dbReference type="NCBIfam" id="TIGR00589">
    <property type="entry name" value="ogt"/>
    <property type="match status" value="1"/>
</dbReference>
<evidence type="ECO:0000313" key="10">
    <source>
        <dbReference type="EMBL" id="GAI56153.1"/>
    </source>
</evidence>
<gene>
    <name evidence="10" type="ORF">S06H3_60300</name>
</gene>
<reference evidence="10" key="1">
    <citation type="journal article" date="2014" name="Front. Microbiol.">
        <title>High frequency of phylogenetically diverse reductive dehalogenase-homologous genes in deep subseafloor sedimentary metagenomes.</title>
        <authorList>
            <person name="Kawai M."/>
            <person name="Futagami T."/>
            <person name="Toyoda A."/>
            <person name="Takaki Y."/>
            <person name="Nishi S."/>
            <person name="Hori S."/>
            <person name="Arai W."/>
            <person name="Tsubouchi T."/>
            <person name="Morono Y."/>
            <person name="Uchiyama I."/>
            <person name="Ito T."/>
            <person name="Fujiyama A."/>
            <person name="Inagaki F."/>
            <person name="Takami H."/>
        </authorList>
    </citation>
    <scope>NUCLEOTIDE SEQUENCE</scope>
    <source>
        <strain evidence="10">Expedition CK06-06</strain>
    </source>
</reference>
<feature type="domain" description="Methylated-DNA-[protein]-cysteine S-methyltransferase DNA binding" evidence="9">
    <location>
        <begin position="68"/>
        <end position="142"/>
    </location>
</feature>
<evidence type="ECO:0000256" key="3">
    <source>
        <dbReference type="ARBA" id="ARBA00011918"/>
    </source>
</evidence>
<dbReference type="PANTHER" id="PTHR10815:SF13">
    <property type="entry name" value="METHYLATED-DNA--PROTEIN-CYSTEINE METHYLTRANSFERASE"/>
    <property type="match status" value="1"/>
</dbReference>
<sequence>TEYGLLRTHLPLTEREKIKSQLLENLCAARYDKALFKVLREQITAYFDGAYVNFDKDVPIITDGLSFFAGQVLNTCRDIRFGETISYGGLAKEIGRAGAARAVGRALAKNPLPLIIPCHRVVRSDGKIGGFSAAGGGNTQKKTAQTRTPDPQTLNFEVLWPRGTSLLTFF</sequence>
<accession>X1PJY2</accession>
<evidence type="ECO:0000259" key="9">
    <source>
        <dbReference type="Pfam" id="PF01035"/>
    </source>
</evidence>
<dbReference type="EC" id="2.1.1.63" evidence="3"/>
<organism evidence="10">
    <name type="scientific">marine sediment metagenome</name>
    <dbReference type="NCBI Taxonomy" id="412755"/>
    <lineage>
        <taxon>unclassified sequences</taxon>
        <taxon>metagenomes</taxon>
        <taxon>ecological metagenomes</taxon>
    </lineage>
</organism>
<evidence type="ECO:0000256" key="7">
    <source>
        <dbReference type="ARBA" id="ARBA00023204"/>
    </source>
</evidence>
<dbReference type="GO" id="GO:0032259">
    <property type="term" value="P:methylation"/>
    <property type="evidence" value="ECO:0007669"/>
    <property type="project" value="UniProtKB-KW"/>
</dbReference>
<dbReference type="InterPro" id="IPR014048">
    <property type="entry name" value="MethylDNA_cys_MeTrfase_DNA-bd"/>
</dbReference>
<dbReference type="FunFam" id="1.10.10.10:FF:000214">
    <property type="entry name" value="Methylated-DNA--protein-cysteine methyltransferase"/>
    <property type="match status" value="1"/>
</dbReference>
<dbReference type="SUPFAM" id="SSF46767">
    <property type="entry name" value="Methylated DNA-protein cysteine methyltransferase, C-terminal domain"/>
    <property type="match status" value="1"/>
</dbReference>
<dbReference type="AlphaFoldDB" id="X1PJY2"/>
<name>X1PJY2_9ZZZZ</name>
<dbReference type="GO" id="GO:0006281">
    <property type="term" value="P:DNA repair"/>
    <property type="evidence" value="ECO:0007669"/>
    <property type="project" value="UniProtKB-KW"/>
</dbReference>
<dbReference type="InterPro" id="IPR036388">
    <property type="entry name" value="WH-like_DNA-bd_sf"/>
</dbReference>